<gene>
    <name evidence="2" type="ORF">GSOID_T00005698001</name>
    <name evidence="3" type="ORF">GSOID_T00025838001</name>
</gene>
<keyword evidence="1" id="KW-1133">Transmembrane helix</keyword>
<dbReference type="Proteomes" id="UP000001307">
    <property type="component" value="Unassembled WGS sequence"/>
</dbReference>
<evidence type="ECO:0000313" key="3">
    <source>
        <dbReference type="EMBL" id="CBY42170.1"/>
    </source>
</evidence>
<name>E4XAV0_OIKDI</name>
<evidence type="ECO:0000313" key="4">
    <source>
        <dbReference type="Proteomes" id="UP000001307"/>
    </source>
</evidence>
<keyword evidence="1" id="KW-0812">Transmembrane</keyword>
<keyword evidence="4" id="KW-1185">Reference proteome</keyword>
<proteinExistence type="predicted"/>
<dbReference type="InParanoid" id="E4XAV0"/>
<dbReference type="EMBL" id="FN656926">
    <property type="protein sequence ID" value="CBY42170.1"/>
    <property type="molecule type" value="Genomic_DNA"/>
</dbReference>
<reference evidence="2" key="1">
    <citation type="journal article" date="2010" name="Science">
        <title>Plasticity of animal genome architecture unmasked by rapid evolution of a pelagic tunicate.</title>
        <authorList>
            <person name="Denoeud F."/>
            <person name="Henriet S."/>
            <person name="Mungpakdee S."/>
            <person name="Aury J.M."/>
            <person name="Da Silva C."/>
            <person name="Brinkmann H."/>
            <person name="Mikhaleva J."/>
            <person name="Olsen L.C."/>
            <person name="Jubin C."/>
            <person name="Canestro C."/>
            <person name="Bouquet J.M."/>
            <person name="Danks G."/>
            <person name="Poulain J."/>
            <person name="Campsteijn C."/>
            <person name="Adamski M."/>
            <person name="Cross I."/>
            <person name="Yadetie F."/>
            <person name="Muffato M."/>
            <person name="Louis A."/>
            <person name="Butcher S."/>
            <person name="Tsagkogeorga G."/>
            <person name="Konrad A."/>
            <person name="Singh S."/>
            <person name="Jensen M.F."/>
            <person name="Cong E.H."/>
            <person name="Eikeseth-Otteraa H."/>
            <person name="Noel B."/>
            <person name="Anthouard V."/>
            <person name="Porcel B.M."/>
            <person name="Kachouri-Lafond R."/>
            <person name="Nishino A."/>
            <person name="Ugolini M."/>
            <person name="Chourrout P."/>
            <person name="Nishida H."/>
            <person name="Aasland R."/>
            <person name="Huzurbazar S."/>
            <person name="Westhof E."/>
            <person name="Delsuc F."/>
            <person name="Lehrach H."/>
            <person name="Reinhardt R."/>
            <person name="Weissenbach J."/>
            <person name="Roy S.W."/>
            <person name="Artiguenave F."/>
            <person name="Postlethwait J.H."/>
            <person name="Manak J.R."/>
            <person name="Thompson E.M."/>
            <person name="Jaillon O."/>
            <person name="Du Pasquier L."/>
            <person name="Boudinot P."/>
            <person name="Liberles D.A."/>
            <person name="Volff J.N."/>
            <person name="Philippe H."/>
            <person name="Lenhard B."/>
            <person name="Roest Crollius H."/>
            <person name="Wincker P."/>
            <person name="Chourrout D."/>
        </authorList>
    </citation>
    <scope>NUCLEOTIDE SEQUENCE [LARGE SCALE GENOMIC DNA]</scope>
</reference>
<feature type="transmembrane region" description="Helical" evidence="1">
    <location>
        <begin position="26"/>
        <end position="48"/>
    </location>
</feature>
<dbReference type="EMBL" id="FN653033">
    <property type="protein sequence ID" value="CBY08859.1"/>
    <property type="molecule type" value="Genomic_DNA"/>
</dbReference>
<evidence type="ECO:0000256" key="1">
    <source>
        <dbReference type="SAM" id="Phobius"/>
    </source>
</evidence>
<accession>E4XAV0</accession>
<dbReference type="AlphaFoldDB" id="E4XAV0"/>
<keyword evidence="1" id="KW-0472">Membrane</keyword>
<sequence>MADVEPPPADQGANEAPQGLPIITQAFGNTSAFFAAYGWYMVAGFVVFS</sequence>
<protein>
    <submittedName>
        <fullName evidence="2">Uncharacterized protein</fullName>
    </submittedName>
</protein>
<dbReference type="Proteomes" id="UP000011014">
    <property type="component" value="Unassembled WGS sequence"/>
</dbReference>
<organism evidence="2">
    <name type="scientific">Oikopleura dioica</name>
    <name type="common">Tunicate</name>
    <dbReference type="NCBI Taxonomy" id="34765"/>
    <lineage>
        <taxon>Eukaryota</taxon>
        <taxon>Metazoa</taxon>
        <taxon>Chordata</taxon>
        <taxon>Tunicata</taxon>
        <taxon>Appendicularia</taxon>
        <taxon>Copelata</taxon>
        <taxon>Oikopleuridae</taxon>
        <taxon>Oikopleura</taxon>
    </lineage>
</organism>
<evidence type="ECO:0000313" key="2">
    <source>
        <dbReference type="EMBL" id="CBY08859.1"/>
    </source>
</evidence>